<comment type="caution">
    <text evidence="2">The sequence shown here is derived from an EMBL/GenBank/DDBJ whole genome shotgun (WGS) entry which is preliminary data.</text>
</comment>
<protein>
    <submittedName>
        <fullName evidence="2">Putative membrane protein</fullName>
    </submittedName>
</protein>
<dbReference type="EMBL" id="JGCY01000404">
    <property type="protein sequence ID" value="EXY72441.1"/>
    <property type="molecule type" value="Genomic_DNA"/>
</dbReference>
<evidence type="ECO:0000313" key="2">
    <source>
        <dbReference type="EMBL" id="EXY72441.1"/>
    </source>
</evidence>
<gene>
    <name evidence="2" type="ORF">M124_3784</name>
</gene>
<dbReference type="AlphaFoldDB" id="A0A015TP33"/>
<name>A0A015TP33_BACFG</name>
<feature type="transmembrane region" description="Helical" evidence="1">
    <location>
        <begin position="28"/>
        <end position="49"/>
    </location>
</feature>
<proteinExistence type="predicted"/>
<accession>A0A015TP33</accession>
<evidence type="ECO:0000313" key="3">
    <source>
        <dbReference type="Proteomes" id="UP000020529"/>
    </source>
</evidence>
<keyword evidence="1" id="KW-0472">Membrane</keyword>
<dbReference type="PATRIC" id="fig|1339315.3.peg.4419"/>
<reference evidence="2 3" key="1">
    <citation type="submission" date="2014-02" db="EMBL/GenBank/DDBJ databases">
        <authorList>
            <person name="Sears C."/>
            <person name="Carroll K."/>
            <person name="Sack B.R."/>
            <person name="Qadri F."/>
            <person name="Myers L.L."/>
            <person name="Chung G.-T."/>
            <person name="Escheverria P."/>
            <person name="Fraser C.M."/>
            <person name="Sadzewicz L."/>
            <person name="Shefchek K.A."/>
            <person name="Tallon L."/>
            <person name="Das S.P."/>
            <person name="Daugherty S."/>
            <person name="Mongodin E.F."/>
        </authorList>
    </citation>
    <scope>NUCLEOTIDE SEQUENCE [LARGE SCALE GENOMIC DNA]</scope>
    <source>
        <strain evidence="3">3988T(B)14</strain>
    </source>
</reference>
<sequence>MASVFVYIVAVLLIGGCLDMIFLDPSVYLSPVLAVCFLSSIGGFSFSVCNQPLSSPIGSLIYPPFLAS</sequence>
<keyword evidence="1" id="KW-1133">Transmembrane helix</keyword>
<feature type="transmembrane region" description="Helical" evidence="1">
    <location>
        <begin position="5"/>
        <end position="22"/>
    </location>
</feature>
<dbReference type="Proteomes" id="UP000020529">
    <property type="component" value="Unassembled WGS sequence"/>
</dbReference>
<organism evidence="2 3">
    <name type="scientific">Bacteroides fragilis str. 3988T(B)14</name>
    <dbReference type="NCBI Taxonomy" id="1339315"/>
    <lineage>
        <taxon>Bacteria</taxon>
        <taxon>Pseudomonadati</taxon>
        <taxon>Bacteroidota</taxon>
        <taxon>Bacteroidia</taxon>
        <taxon>Bacteroidales</taxon>
        <taxon>Bacteroidaceae</taxon>
        <taxon>Bacteroides</taxon>
    </lineage>
</organism>
<evidence type="ECO:0000256" key="1">
    <source>
        <dbReference type="SAM" id="Phobius"/>
    </source>
</evidence>
<keyword evidence="1" id="KW-0812">Transmembrane</keyword>